<dbReference type="InterPro" id="IPR000772">
    <property type="entry name" value="Ricin_B_lectin"/>
</dbReference>
<dbReference type="Gene3D" id="2.80.10.50">
    <property type="match status" value="1"/>
</dbReference>
<protein>
    <submittedName>
        <fullName evidence="2">GDSL family lipase</fullName>
    </submittedName>
</protein>
<dbReference type="Pfam" id="PF14200">
    <property type="entry name" value="RicinB_lectin_2"/>
    <property type="match status" value="1"/>
</dbReference>
<sequence length="44" mass="5172">GTIMDHQIRWCLDASSNGTANGTLLQLWDCNRQENQKWIRPMLR</sequence>
<accession>A0A4S5ERK1</accession>
<evidence type="ECO:0000313" key="3">
    <source>
        <dbReference type="Proteomes" id="UP000305282"/>
    </source>
</evidence>
<keyword evidence="3" id="KW-1185">Reference proteome</keyword>
<evidence type="ECO:0000259" key="1">
    <source>
        <dbReference type="Pfam" id="PF14200"/>
    </source>
</evidence>
<organism evidence="2 3">
    <name type="scientific">Candidatus Frankia alpina</name>
    <dbReference type="NCBI Taxonomy" id="2699483"/>
    <lineage>
        <taxon>Bacteria</taxon>
        <taxon>Bacillati</taxon>
        <taxon>Actinomycetota</taxon>
        <taxon>Actinomycetes</taxon>
        <taxon>Frankiales</taxon>
        <taxon>Frankiaceae</taxon>
        <taxon>Frankia</taxon>
    </lineage>
</organism>
<name>A0A4S5ERK1_9ACTN</name>
<reference evidence="2 3" key="1">
    <citation type="submission" date="2019-04" db="EMBL/GenBank/DDBJ databases">
        <title>Draft genome sequences for three unisolated Alnus-infective Frankia Sp+ strains, AgTrS, AiOr and AvVan, the first sequenced Frankia strains able to sporulate in-planta.</title>
        <authorList>
            <person name="Bethencourt L."/>
            <person name="Vautrin F."/>
            <person name="Taib N."/>
            <person name="Dubost A."/>
            <person name="Castro-Garcia L."/>
            <person name="Imbaud O."/>
            <person name="Abrouk D."/>
            <person name="Fournier P."/>
            <person name="Briolay J."/>
            <person name="Nguyen A."/>
            <person name="Normand P."/>
            <person name="Fernandez M.P."/>
            <person name="Brochier-Armanet C."/>
            <person name="Herrera-Belaroussi A."/>
        </authorList>
    </citation>
    <scope>NUCLEOTIDE SEQUENCE [LARGE SCALE GENOMIC DNA]</scope>
    <source>
        <strain evidence="2 3">AvVan</strain>
    </source>
</reference>
<gene>
    <name evidence="2" type="ORF">E7Y31_07620</name>
</gene>
<proteinExistence type="predicted"/>
<feature type="domain" description="Ricin B lectin" evidence="1">
    <location>
        <begin position="9"/>
        <end position="39"/>
    </location>
</feature>
<evidence type="ECO:0000313" key="2">
    <source>
        <dbReference type="EMBL" id="THJ75075.1"/>
    </source>
</evidence>
<dbReference type="SUPFAM" id="SSF50370">
    <property type="entry name" value="Ricin B-like lectins"/>
    <property type="match status" value="1"/>
</dbReference>
<dbReference type="AlphaFoldDB" id="A0A4S5ERK1"/>
<dbReference type="PROSITE" id="PS50231">
    <property type="entry name" value="RICIN_B_LECTIN"/>
    <property type="match status" value="1"/>
</dbReference>
<feature type="non-terminal residue" evidence="2">
    <location>
        <position position="1"/>
    </location>
</feature>
<dbReference type="InterPro" id="IPR035992">
    <property type="entry name" value="Ricin_B-like_lectins"/>
</dbReference>
<dbReference type="Proteomes" id="UP000305282">
    <property type="component" value="Unassembled WGS sequence"/>
</dbReference>
<dbReference type="EMBL" id="SSXH01000128">
    <property type="protein sequence ID" value="THJ75075.1"/>
    <property type="molecule type" value="Genomic_DNA"/>
</dbReference>
<comment type="caution">
    <text evidence="2">The sequence shown here is derived from an EMBL/GenBank/DDBJ whole genome shotgun (WGS) entry which is preliminary data.</text>
</comment>